<reference evidence="1" key="1">
    <citation type="submission" date="2022-10" db="EMBL/GenBank/DDBJ databases">
        <authorList>
            <person name="Chen Y."/>
            <person name="Dougan E. K."/>
            <person name="Chan C."/>
            <person name="Rhodes N."/>
            <person name="Thang M."/>
        </authorList>
    </citation>
    <scope>NUCLEOTIDE SEQUENCE</scope>
</reference>
<dbReference type="EMBL" id="CAMXCT010006479">
    <property type="protein sequence ID" value="CAI4014668.1"/>
    <property type="molecule type" value="Genomic_DNA"/>
</dbReference>
<gene>
    <name evidence="1" type="ORF">C1SCF055_LOCUS39556</name>
</gene>
<sequence length="58" mass="6452">PNPRETLSPCEPETTFAIASGLPSVTQTCSRKKNLLQTLQLKMYFRNTIRATNAINGE</sequence>
<feature type="non-terminal residue" evidence="1">
    <location>
        <position position="58"/>
    </location>
</feature>
<protein>
    <submittedName>
        <fullName evidence="1">Uncharacterized protein</fullName>
    </submittedName>
</protein>
<evidence type="ECO:0000313" key="3">
    <source>
        <dbReference type="Proteomes" id="UP001152797"/>
    </source>
</evidence>
<feature type="non-terminal residue" evidence="1">
    <location>
        <position position="1"/>
    </location>
</feature>
<comment type="caution">
    <text evidence="1">The sequence shown here is derived from an EMBL/GenBank/DDBJ whole genome shotgun (WGS) entry which is preliminary data.</text>
</comment>
<dbReference type="AlphaFoldDB" id="A0A9P1GIT4"/>
<keyword evidence="3" id="KW-1185">Reference proteome</keyword>
<organism evidence="1">
    <name type="scientific">Cladocopium goreaui</name>
    <dbReference type="NCBI Taxonomy" id="2562237"/>
    <lineage>
        <taxon>Eukaryota</taxon>
        <taxon>Sar</taxon>
        <taxon>Alveolata</taxon>
        <taxon>Dinophyceae</taxon>
        <taxon>Suessiales</taxon>
        <taxon>Symbiodiniaceae</taxon>
        <taxon>Cladocopium</taxon>
    </lineage>
</organism>
<reference evidence="2" key="2">
    <citation type="submission" date="2024-04" db="EMBL/GenBank/DDBJ databases">
        <authorList>
            <person name="Chen Y."/>
            <person name="Shah S."/>
            <person name="Dougan E. K."/>
            <person name="Thang M."/>
            <person name="Chan C."/>
        </authorList>
    </citation>
    <scope>NUCLEOTIDE SEQUENCE [LARGE SCALE GENOMIC DNA]</scope>
</reference>
<evidence type="ECO:0000313" key="2">
    <source>
        <dbReference type="EMBL" id="CAL1168043.1"/>
    </source>
</evidence>
<name>A0A9P1GIT4_9DINO</name>
<dbReference type="EMBL" id="CAMXCT030006479">
    <property type="protein sequence ID" value="CAL4801980.1"/>
    <property type="molecule type" value="Genomic_DNA"/>
</dbReference>
<dbReference type="Proteomes" id="UP001152797">
    <property type="component" value="Unassembled WGS sequence"/>
</dbReference>
<evidence type="ECO:0000313" key="1">
    <source>
        <dbReference type="EMBL" id="CAI4014668.1"/>
    </source>
</evidence>
<proteinExistence type="predicted"/>
<dbReference type="EMBL" id="CAMXCT020006479">
    <property type="protein sequence ID" value="CAL1168043.1"/>
    <property type="molecule type" value="Genomic_DNA"/>
</dbReference>
<accession>A0A9P1GIT4</accession>